<reference evidence="2 3" key="1">
    <citation type="submission" date="2023-03" db="EMBL/GenBank/DDBJ databases">
        <title>Isolation and description of six Streptomyces strains from soil environments, able to metabolize different microbial glucans.</title>
        <authorList>
            <person name="Widen T."/>
            <person name="Larsbrink J."/>
        </authorList>
    </citation>
    <scope>NUCLEOTIDE SEQUENCE [LARGE SCALE GENOMIC DNA]</scope>
    <source>
        <strain evidence="2 3">Alt2</strain>
    </source>
</reference>
<dbReference type="InterPro" id="IPR025410">
    <property type="entry name" value="Lant_dehyd"/>
</dbReference>
<dbReference type="Pfam" id="PF05147">
    <property type="entry name" value="LANC_like"/>
    <property type="match status" value="1"/>
</dbReference>
<gene>
    <name evidence="2" type="ORF">P8A19_03320</name>
</gene>
<dbReference type="Pfam" id="PF13575">
    <property type="entry name" value="DUF4135"/>
    <property type="match status" value="1"/>
</dbReference>
<dbReference type="SMART" id="SM01260">
    <property type="entry name" value="LANC_like"/>
    <property type="match status" value="1"/>
</dbReference>
<name>A0ABY9IH52_9ACTN</name>
<feature type="domain" description="Lantibiotic biosynthesis protein dehydration" evidence="1">
    <location>
        <begin position="210"/>
        <end position="582"/>
    </location>
</feature>
<sequence>MTESAAPTTPRSAHLPLAWWAPALSLSERVGAPGRPVATTPSGRAPWAVGDTAGFAARLTHLGLDELALGALADESPQRLANRAGTPRWVGYIEEALDCAHIAARPESGGDATGPEAFAPVVAPLVGPASAALDRQLAPLPPAERAMLRAAFEQWLLGRMARQAARTLVRELDGARRAGRLPGATPRDRFSSFLAASGSADGLRALFTAYPVLARMLGRTAMDAADAVAELGLRLHADRQELVAVLLDGRDPGPLTRIELGRGDAHRAGRSVAVLEFADGARAVYKPRPLGQHALLDDLAHWLTGRVDGLELRTPRTVRRQEHGWLEYIEHRWCGSVAEADAFYRRQGALLALLYAVDGADMHYENLIAAGDQPVLVDAETLLHTGLPQASTAGADPAADALQASVHRTCLLPHLLIGEHGALDISALGRAEEGTYPSEGLCWQDSGLDTMRVVRGPVVSPAAQNQPLPHGRRLHGADHRAALLDGFRTTYDAIRAHGNELSAPGALLARHADSPARLIVRSTRLYSTLLEESTHPALLGDALARDAAFAVLWTESSRDPARGQLVEHETEDLWRGDIPLFVHRPSGTGVRAAGGTWLPHLLPVASLSAVRTKIARMDEVDCRNQEWIVAAALAAREAGSPLVRPRSELVATPLPAVAPEPSRLLAAACGIADEIAARAVRAGRANWLGLECLPGGHWSVLPMGAGLGQGYTGVALFLAQAGLLAGADRYTALARQAVLPLPGLLKMLAADPELCAAVGPGAYDGLGGILYGLIRLSSLLDAELADSVPDALTALEHAVGACVDPGFADGAAGALAAAVAAHEATGARQALELADAVADVLAPAASQGGGSAGFADGAAGIGWALWRHADHRAGGRGRPEEAAGLLRSATAGPEAAAHGPSWTTGLPGIAAAAAHLPGRNDLAARLSALGDGPNLSAGHGVFGALEALSVLAGRGDTQASAALTRTSGRVLATVEGQQHRCATPDQVPSPGMLTGLAGIGYGLLRLCSPTRVPSALLLEHSCPATTPAR</sequence>
<evidence type="ECO:0000259" key="1">
    <source>
        <dbReference type="Pfam" id="PF13575"/>
    </source>
</evidence>
<dbReference type="NCBIfam" id="TIGR03897">
    <property type="entry name" value="lanti_2_LanM"/>
    <property type="match status" value="1"/>
</dbReference>
<dbReference type="Proteomes" id="UP001235744">
    <property type="component" value="Chromosome"/>
</dbReference>
<organism evidence="2 3">
    <name type="scientific">Streptomyces poriferorum</name>
    <dbReference type="NCBI Taxonomy" id="2798799"/>
    <lineage>
        <taxon>Bacteria</taxon>
        <taxon>Bacillati</taxon>
        <taxon>Actinomycetota</taxon>
        <taxon>Actinomycetes</taxon>
        <taxon>Kitasatosporales</taxon>
        <taxon>Streptomycetaceae</taxon>
        <taxon>Streptomyces</taxon>
    </lineage>
</organism>
<dbReference type="PIRSF" id="PIRSF037228">
    <property type="entry name" value="Lant_mod_RumM"/>
    <property type="match status" value="1"/>
</dbReference>
<evidence type="ECO:0000313" key="3">
    <source>
        <dbReference type="Proteomes" id="UP001235744"/>
    </source>
</evidence>
<dbReference type="Gene3D" id="1.50.10.20">
    <property type="match status" value="1"/>
</dbReference>
<evidence type="ECO:0000313" key="2">
    <source>
        <dbReference type="EMBL" id="WLQ54531.1"/>
    </source>
</evidence>
<keyword evidence="3" id="KW-1185">Reference proteome</keyword>
<dbReference type="SUPFAM" id="SSF158745">
    <property type="entry name" value="LanC-like"/>
    <property type="match status" value="1"/>
</dbReference>
<dbReference type="InterPro" id="IPR017146">
    <property type="entry name" value="Lanti_2_LanM"/>
</dbReference>
<proteinExistence type="predicted"/>
<dbReference type="RefSeq" id="WP_306105700.1">
    <property type="nucleotide sequence ID" value="NZ_CP120988.1"/>
</dbReference>
<dbReference type="CDD" id="cd04792">
    <property type="entry name" value="LanM-like"/>
    <property type="match status" value="1"/>
</dbReference>
<accession>A0ABY9IH52</accession>
<protein>
    <submittedName>
        <fullName evidence="2">Type 2 lanthipeptide synthetase LanM family protein</fullName>
    </submittedName>
</protein>
<dbReference type="InterPro" id="IPR007822">
    <property type="entry name" value="LANC-like"/>
</dbReference>
<dbReference type="EMBL" id="CP120988">
    <property type="protein sequence ID" value="WLQ54531.1"/>
    <property type="molecule type" value="Genomic_DNA"/>
</dbReference>